<dbReference type="EMBL" id="JAHLQN010000001">
    <property type="protein sequence ID" value="MBU5628205.1"/>
    <property type="molecule type" value="Genomic_DNA"/>
</dbReference>
<protein>
    <recommendedName>
        <fullName evidence="3">CdiI immunity protein domain-containing protein</fullName>
    </recommendedName>
</protein>
<keyword evidence="2" id="KW-1185">Reference proteome</keyword>
<dbReference type="RefSeq" id="WP_216633480.1">
    <property type="nucleotide sequence ID" value="NZ_JAHLQN010000001.1"/>
</dbReference>
<dbReference type="Proteomes" id="UP000787672">
    <property type="component" value="Unassembled WGS sequence"/>
</dbReference>
<organism evidence="1 2">
    <name type="scientific">Dysosmobacter acutus</name>
    <dbReference type="NCBI Taxonomy" id="2841504"/>
    <lineage>
        <taxon>Bacteria</taxon>
        <taxon>Bacillati</taxon>
        <taxon>Bacillota</taxon>
        <taxon>Clostridia</taxon>
        <taxon>Eubacteriales</taxon>
        <taxon>Oscillospiraceae</taxon>
        <taxon>Dysosmobacter</taxon>
    </lineage>
</organism>
<gene>
    <name evidence="1" type="ORF">KQI82_14940</name>
</gene>
<comment type="caution">
    <text evidence="1">The sequence shown here is derived from an EMBL/GenBank/DDBJ whole genome shotgun (WGS) entry which is preliminary data.</text>
</comment>
<evidence type="ECO:0000313" key="1">
    <source>
        <dbReference type="EMBL" id="MBU5628205.1"/>
    </source>
</evidence>
<sequence length="88" mass="10250">MFYTQEESAVLGGFLSSYLNRDSASDHVRDAFARFQVGLERGCLQKSELQWAEQMLLALKPLWWEEWEDHRALMSALLKTQALLRSDE</sequence>
<accession>A0ABS6FDQ7</accession>
<proteinExistence type="predicted"/>
<reference evidence="1 2" key="1">
    <citation type="submission" date="2021-06" db="EMBL/GenBank/DDBJ databases">
        <authorList>
            <person name="Sun Q."/>
            <person name="Li D."/>
        </authorList>
    </citation>
    <scope>NUCLEOTIDE SEQUENCE [LARGE SCALE GENOMIC DNA]</scope>
    <source>
        <strain evidence="1 2">MSJ-2</strain>
    </source>
</reference>
<evidence type="ECO:0008006" key="3">
    <source>
        <dbReference type="Google" id="ProtNLM"/>
    </source>
</evidence>
<name>A0ABS6FDQ7_9FIRM</name>
<evidence type="ECO:0000313" key="2">
    <source>
        <dbReference type="Proteomes" id="UP000787672"/>
    </source>
</evidence>